<dbReference type="EMBL" id="FOWC01000002">
    <property type="protein sequence ID" value="SFO63879.1"/>
    <property type="molecule type" value="Genomic_DNA"/>
</dbReference>
<evidence type="ECO:0000313" key="3">
    <source>
        <dbReference type="Proteomes" id="UP000199137"/>
    </source>
</evidence>
<keyword evidence="1" id="KW-0472">Membrane</keyword>
<dbReference type="Proteomes" id="UP000199137">
    <property type="component" value="Unassembled WGS sequence"/>
</dbReference>
<evidence type="ECO:0008006" key="4">
    <source>
        <dbReference type="Google" id="ProtNLM"/>
    </source>
</evidence>
<name>A0A1I5ITY8_9PSEU</name>
<feature type="transmembrane region" description="Helical" evidence="1">
    <location>
        <begin position="142"/>
        <end position="164"/>
    </location>
</feature>
<gene>
    <name evidence="2" type="ORF">SAMN05421854_102689</name>
</gene>
<keyword evidence="1" id="KW-0812">Transmembrane</keyword>
<reference evidence="3" key="1">
    <citation type="submission" date="2016-10" db="EMBL/GenBank/DDBJ databases">
        <authorList>
            <person name="Varghese N."/>
            <person name="Submissions S."/>
        </authorList>
    </citation>
    <scope>NUCLEOTIDE SEQUENCE [LARGE SCALE GENOMIC DNA]</scope>
    <source>
        <strain evidence="3">DSM 44637</strain>
    </source>
</reference>
<keyword evidence="1" id="KW-1133">Transmembrane helix</keyword>
<evidence type="ECO:0000313" key="2">
    <source>
        <dbReference type="EMBL" id="SFO63879.1"/>
    </source>
</evidence>
<feature type="transmembrane region" description="Helical" evidence="1">
    <location>
        <begin position="62"/>
        <end position="83"/>
    </location>
</feature>
<evidence type="ECO:0000256" key="1">
    <source>
        <dbReference type="SAM" id="Phobius"/>
    </source>
</evidence>
<feature type="transmembrane region" description="Helical" evidence="1">
    <location>
        <begin position="33"/>
        <end position="56"/>
    </location>
</feature>
<sequence>MSGHQVRAVADTPEQRRRDYTTRLQAIVTMRRVYRVMTASLAALFGFSGLLVGVLAHSAAGGFSLAGGGVFFAVLWLGGVLSWRSRPATERALSPGAHPSAGRTPGNVRGAFSAAVGMGCLAAVVCGLSFMSSPPPDAELKLAIIGIGGFVVFAVLFVPPGYVYTQSDQYFAKWLNRNRAAYEAALRRTTA</sequence>
<organism evidence="2 3">
    <name type="scientific">Amycolatopsis rubida</name>
    <dbReference type="NCBI Taxonomy" id="112413"/>
    <lineage>
        <taxon>Bacteria</taxon>
        <taxon>Bacillati</taxon>
        <taxon>Actinomycetota</taxon>
        <taxon>Actinomycetes</taxon>
        <taxon>Pseudonocardiales</taxon>
        <taxon>Pseudonocardiaceae</taxon>
        <taxon>Amycolatopsis</taxon>
    </lineage>
</organism>
<proteinExistence type="predicted"/>
<dbReference type="RefSeq" id="WP_093573177.1">
    <property type="nucleotide sequence ID" value="NZ_FOWC01000002.1"/>
</dbReference>
<dbReference type="AlphaFoldDB" id="A0A1I5ITY8"/>
<feature type="transmembrane region" description="Helical" evidence="1">
    <location>
        <begin position="110"/>
        <end position="130"/>
    </location>
</feature>
<dbReference type="STRING" id="112413.SAMN05421854_102689"/>
<protein>
    <recommendedName>
        <fullName evidence="4">Transmembrane protein</fullName>
    </recommendedName>
</protein>
<accession>A0A1I5ITY8</accession>
<dbReference type="OrthoDB" id="3624771at2"/>